<accession>A0A6J2YE24</accession>
<dbReference type="InterPro" id="IPR001810">
    <property type="entry name" value="F-box_dom"/>
</dbReference>
<feature type="domain" description="F-box" evidence="1">
    <location>
        <begin position="103"/>
        <end position="149"/>
    </location>
</feature>
<dbReference type="InParanoid" id="A0A6J2YE24"/>
<evidence type="ECO:0000259" key="1">
    <source>
        <dbReference type="PROSITE" id="PS50181"/>
    </source>
</evidence>
<dbReference type="PROSITE" id="PS50181">
    <property type="entry name" value="FBOX"/>
    <property type="match status" value="1"/>
</dbReference>
<proteinExistence type="predicted"/>
<dbReference type="GeneID" id="115886542"/>
<dbReference type="InterPro" id="IPR032675">
    <property type="entry name" value="LRR_dom_sf"/>
</dbReference>
<name>A0A6J2YE24_SITOR</name>
<reference evidence="3" key="1">
    <citation type="submission" date="2025-08" db="UniProtKB">
        <authorList>
            <consortium name="RefSeq"/>
        </authorList>
    </citation>
    <scope>IDENTIFICATION</scope>
    <source>
        <tissue evidence="3">Gonads</tissue>
    </source>
</reference>
<dbReference type="Proteomes" id="UP000504635">
    <property type="component" value="Unplaced"/>
</dbReference>
<dbReference type="RefSeq" id="XP_030761621.1">
    <property type="nucleotide sequence ID" value="XM_030905761.1"/>
</dbReference>
<dbReference type="PANTHER" id="PTHR20872:SF1">
    <property type="entry name" value="F-BOX DOMAIN-CONTAINING PROTEIN"/>
    <property type="match status" value="1"/>
</dbReference>
<dbReference type="KEGG" id="soy:115886542"/>
<dbReference type="SMART" id="SM00256">
    <property type="entry name" value="FBOX"/>
    <property type="match status" value="1"/>
</dbReference>
<dbReference type="SUPFAM" id="SSF81383">
    <property type="entry name" value="F-box domain"/>
    <property type="match status" value="1"/>
</dbReference>
<dbReference type="Gene3D" id="1.20.1280.50">
    <property type="match status" value="1"/>
</dbReference>
<protein>
    <submittedName>
        <fullName evidence="3">Uncharacterized protein LOC115886542 isoform X1</fullName>
    </submittedName>
</protein>
<dbReference type="InterPro" id="IPR036047">
    <property type="entry name" value="F-box-like_dom_sf"/>
</dbReference>
<dbReference type="Gene3D" id="3.80.10.10">
    <property type="entry name" value="Ribonuclease Inhibitor"/>
    <property type="match status" value="1"/>
</dbReference>
<dbReference type="Pfam" id="PF12937">
    <property type="entry name" value="F-box-like"/>
    <property type="match status" value="1"/>
</dbReference>
<dbReference type="SUPFAM" id="SSF52047">
    <property type="entry name" value="RNI-like"/>
    <property type="match status" value="1"/>
</dbReference>
<dbReference type="OrthoDB" id="9974792at2759"/>
<evidence type="ECO:0000313" key="2">
    <source>
        <dbReference type="Proteomes" id="UP000504635"/>
    </source>
</evidence>
<sequence>MYSGGWVVDQNEEAVVQSQKAKTDRNHSFSKKLWYELYSSKPSSSGCQGIGNSSVVFKCLGSPRRYRGESHHISVVFPEPSASGSQARFIDIDVDENSENQEYSSWNVLPDLLLEEIFSYLSIRERYYASLVCRSWYRAFHLPYVWKQFILEDSTLTRSKFNYYLGWQYVLDHLRTSLCLSSIGKHIKTLIIKPMFSFTNLYDFVNILSWYTEQQEQKDNIVLGIGGNVRHLKFTFPCNMTTEEDDERIRLFGTGGKLLAALKRLMGNLKKMESLELVDLMLEPNEAQFLLDEVCQMCQMSMKKLRLVNTTKVPYQILHVGVFLNLFELHISPQNIGNDLAEMLGFTHLKHLHLVQNRYTIDEGFIKPVCQRIWKKVRTTNPRLNVHLEVESKKYRSVVWQEGAPVRSIVYNSPLIGVKADILLNTIDVFREDLRIYGHLNVPEFEVSKLFDSRNDESYFMLVRTCTYLSTLIITERISTSTVLLLAYTGRNLKWFHVRGTDVIEQCDWPKGVEWTDDFYAWLELNSQSYESVEKEISQILGYRWKFLSDDEFLNLEVDLHDY</sequence>
<dbReference type="AlphaFoldDB" id="A0A6J2YE24"/>
<keyword evidence="2" id="KW-1185">Reference proteome</keyword>
<dbReference type="FunCoup" id="A0A6J2YE24">
    <property type="interactions" value="7"/>
</dbReference>
<evidence type="ECO:0000313" key="3">
    <source>
        <dbReference type="RefSeq" id="XP_030761621.1"/>
    </source>
</evidence>
<dbReference type="PANTHER" id="PTHR20872">
    <property type="match status" value="1"/>
</dbReference>
<organism evidence="2 3">
    <name type="scientific">Sitophilus oryzae</name>
    <name type="common">Rice weevil</name>
    <name type="synonym">Curculio oryzae</name>
    <dbReference type="NCBI Taxonomy" id="7048"/>
    <lineage>
        <taxon>Eukaryota</taxon>
        <taxon>Metazoa</taxon>
        <taxon>Ecdysozoa</taxon>
        <taxon>Arthropoda</taxon>
        <taxon>Hexapoda</taxon>
        <taxon>Insecta</taxon>
        <taxon>Pterygota</taxon>
        <taxon>Neoptera</taxon>
        <taxon>Endopterygota</taxon>
        <taxon>Coleoptera</taxon>
        <taxon>Polyphaga</taxon>
        <taxon>Cucujiformia</taxon>
        <taxon>Curculionidae</taxon>
        <taxon>Dryophthorinae</taxon>
        <taxon>Sitophilus</taxon>
    </lineage>
</organism>
<gene>
    <name evidence="3" type="primary">LOC115886542</name>
</gene>